<evidence type="ECO:0000313" key="3">
    <source>
        <dbReference type="EMBL" id="ULT92291.1"/>
    </source>
</evidence>
<keyword evidence="2" id="KW-0812">Transmembrane</keyword>
<dbReference type="AlphaFoldDB" id="A0AAE9D3E8"/>
<keyword evidence="2" id="KW-1133">Transmembrane helix</keyword>
<evidence type="ECO:0000256" key="2">
    <source>
        <dbReference type="SAM" id="Phobius"/>
    </source>
</evidence>
<dbReference type="EMBL" id="CP090895">
    <property type="protein sequence ID" value="ULT92291.1"/>
    <property type="molecule type" value="Genomic_DNA"/>
</dbReference>
<proteinExistence type="predicted"/>
<dbReference type="Proteomes" id="UP000827892">
    <property type="component" value="Chromosome V"/>
</dbReference>
<accession>A0AAE9D3E8</accession>
<feature type="region of interest" description="Disordered" evidence="1">
    <location>
        <begin position="105"/>
        <end position="142"/>
    </location>
</feature>
<feature type="transmembrane region" description="Helical" evidence="2">
    <location>
        <begin position="236"/>
        <end position="264"/>
    </location>
</feature>
<protein>
    <submittedName>
        <fullName evidence="3">Uncharacterized protein</fullName>
    </submittedName>
</protein>
<keyword evidence="2" id="KW-0472">Membrane</keyword>
<reference evidence="3 4" key="1">
    <citation type="submission" date="2022-02" db="EMBL/GenBank/DDBJ databases">
        <title>Chromosome-level reference genomes for two strains of Caenorhabditis briggsae: an improved platform for comparative genomics.</title>
        <authorList>
            <person name="Stevens L."/>
            <person name="Andersen E.C."/>
        </authorList>
    </citation>
    <scope>NUCLEOTIDE SEQUENCE [LARGE SCALE GENOMIC DNA]</scope>
    <source>
        <strain evidence="3">QX1410_ONT</strain>
        <tissue evidence="3">Whole-organism</tissue>
    </source>
</reference>
<evidence type="ECO:0000313" key="4">
    <source>
        <dbReference type="Proteomes" id="UP000827892"/>
    </source>
</evidence>
<evidence type="ECO:0000256" key="1">
    <source>
        <dbReference type="SAM" id="MobiDB-lite"/>
    </source>
</evidence>
<feature type="compositionally biased region" description="Acidic residues" evidence="1">
    <location>
        <begin position="109"/>
        <end position="142"/>
    </location>
</feature>
<gene>
    <name evidence="3" type="ORF">L3Y34_009805</name>
</gene>
<sequence length="269" mass="31005">MPEILMDDDKPELTEKINNLSPGIRELKDFKRSEESIENLKKSITQETDNLISDCSERSESSGIFEILRKSQKELFETFDYGCSIQMMHNFMNYLENAFSFISENHDGDSEDVDGDSDSEELKEDSEDVDGDSDSEELNEDSEELKNYMEHVFKSLGIEKNSGDSEDVENAELENLDCENLEIPEVIEKPESLKSLHKKAVPQNPDSTDYVGYYGPGEFDEFMKKGQFQGKNQYEWIQFVLSFIGAITVLSIPVYLIFSIWIWIQKLIF</sequence>
<organism evidence="3 4">
    <name type="scientific">Caenorhabditis briggsae</name>
    <dbReference type="NCBI Taxonomy" id="6238"/>
    <lineage>
        <taxon>Eukaryota</taxon>
        <taxon>Metazoa</taxon>
        <taxon>Ecdysozoa</taxon>
        <taxon>Nematoda</taxon>
        <taxon>Chromadorea</taxon>
        <taxon>Rhabditida</taxon>
        <taxon>Rhabditina</taxon>
        <taxon>Rhabditomorpha</taxon>
        <taxon>Rhabditoidea</taxon>
        <taxon>Rhabditidae</taxon>
        <taxon>Peloderinae</taxon>
        <taxon>Caenorhabditis</taxon>
    </lineage>
</organism>
<name>A0AAE9D3E8_CAEBR</name>